<evidence type="ECO:0000256" key="1">
    <source>
        <dbReference type="ARBA" id="ARBA00004141"/>
    </source>
</evidence>
<feature type="transmembrane region" description="Helical" evidence="8">
    <location>
        <begin position="193"/>
        <end position="213"/>
    </location>
</feature>
<keyword evidence="5 8" id="KW-0472">Membrane</keyword>
<sequence>MYALNNISIPSVILVCINSTDSTDRYSCIASRIIGIILLLVSIICAIIDIRFLYWSSNQKYLHCNYYPFIVAMFAGSLGITFIIIPPIIIQCLWCRRFCFPIYCKLEGFLIYFTGCAYMYMLFMLSIIRYTTVFHPKITKMLLHRRNFLAVLCCWVLALLFAIPPLFGINNFVAEGLGFHCGLEWNDASSSKLYLLFIFLFVYFIPLTLLLLMNVRLYRTICQLISTKLNIKKQWESIRLSSLTSSNRKQSYQTNKRIISNNEKHAYIRTHLLDRSTIMHNKHSPLKFVYYMHDGKDVRKYLNDKLLICHAQKLKRLKIDRRFAIATIFFVTQYVLCWAPYATVALFQIFGILLVKKYPIILAACALVAKLSIIANPIVYIFTIKWNGLMTTVFKRRYFF</sequence>
<dbReference type="PANTHER" id="PTHR24240">
    <property type="entry name" value="OPSIN"/>
    <property type="match status" value="1"/>
</dbReference>
<evidence type="ECO:0000256" key="7">
    <source>
        <dbReference type="ARBA" id="ARBA00023224"/>
    </source>
</evidence>
<dbReference type="PRINTS" id="PR00237">
    <property type="entry name" value="GPCRRHODOPSN"/>
</dbReference>
<keyword evidence="12" id="KW-1185">Reference proteome</keyword>
<dbReference type="EMBL" id="CAJNOQ010011250">
    <property type="protein sequence ID" value="CAF1271829.1"/>
    <property type="molecule type" value="Genomic_DNA"/>
</dbReference>
<evidence type="ECO:0000313" key="10">
    <source>
        <dbReference type="EMBL" id="CAF1271829.1"/>
    </source>
</evidence>
<keyword evidence="6" id="KW-0675">Receptor</keyword>
<feature type="transmembrane region" description="Helical" evidence="8">
    <location>
        <begin position="148"/>
        <end position="173"/>
    </location>
</feature>
<dbReference type="Proteomes" id="UP000681722">
    <property type="component" value="Unassembled WGS sequence"/>
</dbReference>
<evidence type="ECO:0000256" key="3">
    <source>
        <dbReference type="ARBA" id="ARBA00022989"/>
    </source>
</evidence>
<dbReference type="Pfam" id="PF00001">
    <property type="entry name" value="7tm_1"/>
    <property type="match status" value="1"/>
</dbReference>
<keyword evidence="7" id="KW-0807">Transducer</keyword>
<feature type="domain" description="G-protein coupled receptors family 1 profile" evidence="9">
    <location>
        <begin position="48"/>
        <end position="380"/>
    </location>
</feature>
<evidence type="ECO:0000256" key="4">
    <source>
        <dbReference type="ARBA" id="ARBA00023040"/>
    </source>
</evidence>
<keyword evidence="2 8" id="KW-0812">Transmembrane</keyword>
<dbReference type="GO" id="GO:0004930">
    <property type="term" value="F:G protein-coupled receptor activity"/>
    <property type="evidence" value="ECO:0007669"/>
    <property type="project" value="UniProtKB-KW"/>
</dbReference>
<evidence type="ECO:0000259" key="9">
    <source>
        <dbReference type="PROSITE" id="PS50262"/>
    </source>
</evidence>
<dbReference type="Proteomes" id="UP000663829">
    <property type="component" value="Unassembled WGS sequence"/>
</dbReference>
<dbReference type="InterPro" id="IPR000276">
    <property type="entry name" value="GPCR_Rhodpsn"/>
</dbReference>
<evidence type="ECO:0000256" key="5">
    <source>
        <dbReference type="ARBA" id="ARBA00023136"/>
    </source>
</evidence>
<dbReference type="InterPro" id="IPR050125">
    <property type="entry name" value="GPCR_opsins"/>
</dbReference>
<name>A0A815BI31_9BILA</name>
<dbReference type="Gene3D" id="1.20.1070.10">
    <property type="entry name" value="Rhodopsin 7-helix transmembrane proteins"/>
    <property type="match status" value="1"/>
</dbReference>
<dbReference type="InterPro" id="IPR017452">
    <property type="entry name" value="GPCR_Rhodpsn_7TM"/>
</dbReference>
<feature type="transmembrane region" description="Helical" evidence="8">
    <location>
        <begin position="66"/>
        <end position="89"/>
    </location>
</feature>
<evidence type="ECO:0000256" key="8">
    <source>
        <dbReference type="SAM" id="Phobius"/>
    </source>
</evidence>
<dbReference type="GO" id="GO:0016020">
    <property type="term" value="C:membrane"/>
    <property type="evidence" value="ECO:0007669"/>
    <property type="project" value="UniProtKB-SubCell"/>
</dbReference>
<dbReference type="PROSITE" id="PS50262">
    <property type="entry name" value="G_PROTEIN_RECEP_F1_2"/>
    <property type="match status" value="1"/>
</dbReference>
<dbReference type="SUPFAM" id="SSF81321">
    <property type="entry name" value="Family A G protein-coupled receptor-like"/>
    <property type="match status" value="1"/>
</dbReference>
<feature type="transmembrane region" description="Helical" evidence="8">
    <location>
        <begin position="360"/>
        <end position="382"/>
    </location>
</feature>
<feature type="transmembrane region" description="Helical" evidence="8">
    <location>
        <begin position="29"/>
        <end position="54"/>
    </location>
</feature>
<reference evidence="10" key="1">
    <citation type="submission" date="2021-02" db="EMBL/GenBank/DDBJ databases">
        <authorList>
            <person name="Nowell W R."/>
        </authorList>
    </citation>
    <scope>NUCLEOTIDE SEQUENCE</scope>
</reference>
<evidence type="ECO:0000313" key="11">
    <source>
        <dbReference type="EMBL" id="CAF4060572.1"/>
    </source>
</evidence>
<feature type="transmembrane region" description="Helical" evidence="8">
    <location>
        <begin position="323"/>
        <end position="354"/>
    </location>
</feature>
<keyword evidence="3 8" id="KW-1133">Transmembrane helix</keyword>
<keyword evidence="4" id="KW-0297">G-protein coupled receptor</keyword>
<dbReference type="OrthoDB" id="2101615at2759"/>
<gene>
    <name evidence="10" type="ORF">GPM918_LOCUS27118</name>
    <name evidence="11" type="ORF">SRO942_LOCUS27391</name>
</gene>
<proteinExistence type="predicted"/>
<evidence type="ECO:0000256" key="2">
    <source>
        <dbReference type="ARBA" id="ARBA00022692"/>
    </source>
</evidence>
<evidence type="ECO:0000256" key="6">
    <source>
        <dbReference type="ARBA" id="ARBA00023170"/>
    </source>
</evidence>
<dbReference type="AlphaFoldDB" id="A0A815BI31"/>
<accession>A0A815BI31</accession>
<dbReference type="EMBL" id="CAJOBC010023860">
    <property type="protein sequence ID" value="CAF4060572.1"/>
    <property type="molecule type" value="Genomic_DNA"/>
</dbReference>
<feature type="transmembrane region" description="Helical" evidence="8">
    <location>
        <begin position="109"/>
        <end position="128"/>
    </location>
</feature>
<protein>
    <recommendedName>
        <fullName evidence="9">G-protein coupled receptors family 1 profile domain-containing protein</fullName>
    </recommendedName>
</protein>
<comment type="caution">
    <text evidence="10">The sequence shown here is derived from an EMBL/GenBank/DDBJ whole genome shotgun (WGS) entry which is preliminary data.</text>
</comment>
<organism evidence="10 12">
    <name type="scientific">Didymodactylos carnosus</name>
    <dbReference type="NCBI Taxonomy" id="1234261"/>
    <lineage>
        <taxon>Eukaryota</taxon>
        <taxon>Metazoa</taxon>
        <taxon>Spiralia</taxon>
        <taxon>Gnathifera</taxon>
        <taxon>Rotifera</taxon>
        <taxon>Eurotatoria</taxon>
        <taxon>Bdelloidea</taxon>
        <taxon>Philodinida</taxon>
        <taxon>Philodinidae</taxon>
        <taxon>Didymodactylos</taxon>
    </lineage>
</organism>
<comment type="subcellular location">
    <subcellularLocation>
        <location evidence="1">Membrane</location>
        <topology evidence="1">Multi-pass membrane protein</topology>
    </subcellularLocation>
</comment>
<evidence type="ECO:0000313" key="12">
    <source>
        <dbReference type="Proteomes" id="UP000663829"/>
    </source>
</evidence>